<evidence type="ECO:0000313" key="2">
    <source>
        <dbReference type="Proteomes" id="UP000077266"/>
    </source>
</evidence>
<organism evidence="1 2">
    <name type="scientific">Exidia glandulosa HHB12029</name>
    <dbReference type="NCBI Taxonomy" id="1314781"/>
    <lineage>
        <taxon>Eukaryota</taxon>
        <taxon>Fungi</taxon>
        <taxon>Dikarya</taxon>
        <taxon>Basidiomycota</taxon>
        <taxon>Agaricomycotina</taxon>
        <taxon>Agaricomycetes</taxon>
        <taxon>Auriculariales</taxon>
        <taxon>Exidiaceae</taxon>
        <taxon>Exidia</taxon>
    </lineage>
</organism>
<protein>
    <submittedName>
        <fullName evidence="1">Uncharacterized protein</fullName>
    </submittedName>
</protein>
<gene>
    <name evidence="1" type="ORF">EXIGLDRAFT_774375</name>
</gene>
<dbReference type="InParanoid" id="A0A165EDG7"/>
<proteinExistence type="predicted"/>
<reference evidence="1 2" key="1">
    <citation type="journal article" date="2016" name="Mol. Biol. Evol.">
        <title>Comparative Genomics of Early-Diverging Mushroom-Forming Fungi Provides Insights into the Origins of Lignocellulose Decay Capabilities.</title>
        <authorList>
            <person name="Nagy L.G."/>
            <person name="Riley R."/>
            <person name="Tritt A."/>
            <person name="Adam C."/>
            <person name="Daum C."/>
            <person name="Floudas D."/>
            <person name="Sun H."/>
            <person name="Yadav J.S."/>
            <person name="Pangilinan J."/>
            <person name="Larsson K.H."/>
            <person name="Matsuura K."/>
            <person name="Barry K."/>
            <person name="Labutti K."/>
            <person name="Kuo R."/>
            <person name="Ohm R.A."/>
            <person name="Bhattacharya S.S."/>
            <person name="Shirouzu T."/>
            <person name="Yoshinaga Y."/>
            <person name="Martin F.M."/>
            <person name="Grigoriev I.V."/>
            <person name="Hibbett D.S."/>
        </authorList>
    </citation>
    <scope>NUCLEOTIDE SEQUENCE [LARGE SCALE GENOMIC DNA]</scope>
    <source>
        <strain evidence="1 2">HHB12029</strain>
    </source>
</reference>
<evidence type="ECO:0000313" key="1">
    <source>
        <dbReference type="EMBL" id="KZV86676.1"/>
    </source>
</evidence>
<dbReference type="AlphaFoldDB" id="A0A165EDG7"/>
<sequence length="297" mass="33775">MSIMLAHPHCHAGQKFALRQSHGAGLARMARIPKEYTQLREEAFLEYVYVRFDNAPFLDSNYAIQLTDELRYSAEMVFARWIESIPTQLVRLGTEWERKMFVREKIQADAAHQLRLVEEYLARKHPEFLEQVDTRRALLCAYGATRAAPDDAARQWDVLRSRGEGITSRVLDAALAAARTLNNLHAVWTQIRSLPLAPTSRTISWPSLQTSYALHIARLGAHDETAKLAAVRDVRESIECFVGQPTSPEAIQRRTIADTLKTNGLDAEDVLWMLSEYSPYREFLLVQGKSEPTPAEQ</sequence>
<accession>A0A165EDG7</accession>
<dbReference type="EMBL" id="KV426148">
    <property type="protein sequence ID" value="KZV86676.1"/>
    <property type="molecule type" value="Genomic_DNA"/>
</dbReference>
<name>A0A165EDG7_EXIGL</name>
<keyword evidence="2" id="KW-1185">Reference proteome</keyword>
<dbReference type="Proteomes" id="UP000077266">
    <property type="component" value="Unassembled WGS sequence"/>
</dbReference>